<dbReference type="AlphaFoldDB" id="A0A2D4K2Q5"/>
<evidence type="ECO:0000256" key="3">
    <source>
        <dbReference type="ARBA" id="ARBA00022679"/>
    </source>
</evidence>
<dbReference type="Gene3D" id="3.40.50.800">
    <property type="entry name" value="Anticodon-binding domain"/>
    <property type="match status" value="1"/>
</dbReference>
<dbReference type="GO" id="GO:0005829">
    <property type="term" value="C:cytosol"/>
    <property type="evidence" value="ECO:0007669"/>
    <property type="project" value="TreeGrafter"/>
</dbReference>
<dbReference type="GO" id="GO:0004821">
    <property type="term" value="F:histidine-tRNA ligase activity"/>
    <property type="evidence" value="ECO:0007669"/>
    <property type="project" value="TreeGrafter"/>
</dbReference>
<evidence type="ECO:0000256" key="8">
    <source>
        <dbReference type="ARBA" id="ARBA00048679"/>
    </source>
</evidence>
<dbReference type="Pfam" id="PF12745">
    <property type="entry name" value="HGTP_anticodon2"/>
    <property type="match status" value="1"/>
</dbReference>
<dbReference type="GO" id="GO:0032543">
    <property type="term" value="P:mitochondrial translation"/>
    <property type="evidence" value="ECO:0007669"/>
    <property type="project" value="TreeGrafter"/>
</dbReference>
<keyword evidence="2" id="KW-0723">Serine/threonine-protein kinase</keyword>
<evidence type="ECO:0000256" key="2">
    <source>
        <dbReference type="ARBA" id="ARBA00022527"/>
    </source>
</evidence>
<organism evidence="10">
    <name type="scientific">Micrurus paraensis</name>
    <dbReference type="NCBI Taxonomy" id="1970185"/>
    <lineage>
        <taxon>Eukaryota</taxon>
        <taxon>Metazoa</taxon>
        <taxon>Chordata</taxon>
        <taxon>Craniata</taxon>
        <taxon>Vertebrata</taxon>
        <taxon>Euteleostomi</taxon>
        <taxon>Lepidosauria</taxon>
        <taxon>Squamata</taxon>
        <taxon>Bifurcata</taxon>
        <taxon>Unidentata</taxon>
        <taxon>Episquamata</taxon>
        <taxon>Toxicofera</taxon>
        <taxon>Serpentes</taxon>
        <taxon>Colubroidea</taxon>
        <taxon>Elapidae</taxon>
        <taxon>Elapinae</taxon>
        <taxon>Micrurus</taxon>
    </lineage>
</organism>
<feature type="domain" description="Histidyl tRNA synthetase-related" evidence="9">
    <location>
        <begin position="87"/>
        <end position="333"/>
    </location>
</feature>
<comment type="catalytic activity">
    <reaction evidence="7">
        <text>L-threonyl-[protein] + ATP = O-phospho-L-threonyl-[protein] + ADP + H(+)</text>
        <dbReference type="Rhea" id="RHEA:46608"/>
        <dbReference type="Rhea" id="RHEA-COMP:11060"/>
        <dbReference type="Rhea" id="RHEA-COMP:11605"/>
        <dbReference type="ChEBI" id="CHEBI:15378"/>
        <dbReference type="ChEBI" id="CHEBI:30013"/>
        <dbReference type="ChEBI" id="CHEBI:30616"/>
        <dbReference type="ChEBI" id="CHEBI:61977"/>
        <dbReference type="ChEBI" id="CHEBI:456216"/>
        <dbReference type="EC" id="2.7.11.1"/>
    </reaction>
</comment>
<sequence>MLNTMVKQKTGVASLVKLGMKDLEETVGLLKKLGIKFQISINLGLVYKIQQHNGIIFQFIAYIKRRQRTVTDILAAGGRYDHMFTVSSCDLLVVSVGQKSMERAINVVQKLWAAGIAAEIMYDWSQSQEELQEYCRCSGITYVALIYDKEGNHVKVKSFERERQTEKRILESDVVDHLAQKLRTKFYDERNSREISDNVTTQNLKGSFSSNSGLSESHGTVVIPNVCIIPPEKLSASVRRRYEAQVQTKLQACFTNFPLKLSEVEILAVDLPKETIIHFLSLEFDDQAFYTTVKQLMSRLPKQRYIKQVCDEIYTIKIEKKVPVLVLYSYKDDYYKILF</sequence>
<accession>A0A2D4K2Q5</accession>
<reference evidence="10" key="2">
    <citation type="submission" date="2017-11" db="EMBL/GenBank/DDBJ databases">
        <title>Coralsnake Venomics: Analyses of Venom Gland Transcriptomes and Proteomes of Six Brazilian Taxa.</title>
        <authorList>
            <person name="Aird S.D."/>
            <person name="Jorge da Silva N."/>
            <person name="Qiu L."/>
            <person name="Villar-Briones A."/>
            <person name="Aparecida-Saddi V."/>
            <person name="Campos-Telles M.P."/>
            <person name="Grau M."/>
            <person name="Mikheyev A.S."/>
        </authorList>
    </citation>
    <scope>NUCLEOTIDE SEQUENCE</scope>
    <source>
        <tissue evidence="10">Venom_gland</tissue>
    </source>
</reference>
<dbReference type="GO" id="GO:0004674">
    <property type="term" value="F:protein serine/threonine kinase activity"/>
    <property type="evidence" value="ECO:0007669"/>
    <property type="project" value="UniProtKB-KW"/>
</dbReference>
<dbReference type="GO" id="GO:0005524">
    <property type="term" value="F:ATP binding"/>
    <property type="evidence" value="ECO:0007669"/>
    <property type="project" value="UniProtKB-KW"/>
</dbReference>
<dbReference type="PANTHER" id="PTHR11476:SF7">
    <property type="entry name" value="HISTIDINE--TRNA LIGASE"/>
    <property type="match status" value="1"/>
</dbReference>
<evidence type="ECO:0000256" key="5">
    <source>
        <dbReference type="ARBA" id="ARBA00022777"/>
    </source>
</evidence>
<dbReference type="SUPFAM" id="SSF52954">
    <property type="entry name" value="Class II aaRS ABD-related"/>
    <property type="match status" value="1"/>
</dbReference>
<keyword evidence="5" id="KW-0418">Kinase</keyword>
<evidence type="ECO:0000256" key="1">
    <source>
        <dbReference type="ARBA" id="ARBA00012513"/>
    </source>
</evidence>
<keyword evidence="3" id="KW-0808">Transferase</keyword>
<reference evidence="10" key="1">
    <citation type="submission" date="2017-07" db="EMBL/GenBank/DDBJ databases">
        <authorList>
            <person name="Mikheyev A."/>
            <person name="Grau M."/>
        </authorList>
    </citation>
    <scope>NUCLEOTIDE SEQUENCE</scope>
    <source>
        <tissue evidence="10">Venom_gland</tissue>
    </source>
</reference>
<proteinExistence type="predicted"/>
<evidence type="ECO:0000256" key="4">
    <source>
        <dbReference type="ARBA" id="ARBA00022741"/>
    </source>
</evidence>
<dbReference type="EC" id="2.7.11.1" evidence="1"/>
<evidence type="ECO:0000313" key="10">
    <source>
        <dbReference type="EMBL" id="LAB02978.1"/>
    </source>
</evidence>
<dbReference type="FunFam" id="3.40.50.800:FF:000009">
    <property type="entry name" value="Eukaryotic translation initiation factor 2-alpha kinase"/>
    <property type="match status" value="1"/>
</dbReference>
<dbReference type="GO" id="GO:0003723">
    <property type="term" value="F:RNA binding"/>
    <property type="evidence" value="ECO:0007669"/>
    <property type="project" value="TreeGrafter"/>
</dbReference>
<keyword evidence="4" id="KW-0547">Nucleotide-binding</keyword>
<dbReference type="EMBL" id="IACL01035002">
    <property type="protein sequence ID" value="LAB02978.1"/>
    <property type="molecule type" value="Transcribed_RNA"/>
</dbReference>
<dbReference type="SUPFAM" id="SSF55681">
    <property type="entry name" value="Class II aaRS and biotin synthetases"/>
    <property type="match status" value="1"/>
</dbReference>
<comment type="catalytic activity">
    <reaction evidence="8">
        <text>L-seryl-[protein] + ATP = O-phospho-L-seryl-[protein] + ADP + H(+)</text>
        <dbReference type="Rhea" id="RHEA:17989"/>
        <dbReference type="Rhea" id="RHEA-COMP:9863"/>
        <dbReference type="Rhea" id="RHEA-COMP:11604"/>
        <dbReference type="ChEBI" id="CHEBI:15378"/>
        <dbReference type="ChEBI" id="CHEBI:29999"/>
        <dbReference type="ChEBI" id="CHEBI:30616"/>
        <dbReference type="ChEBI" id="CHEBI:83421"/>
        <dbReference type="ChEBI" id="CHEBI:456216"/>
        <dbReference type="EC" id="2.7.11.1"/>
    </reaction>
</comment>
<dbReference type="GO" id="GO:0005739">
    <property type="term" value="C:mitochondrion"/>
    <property type="evidence" value="ECO:0007669"/>
    <property type="project" value="TreeGrafter"/>
</dbReference>
<dbReference type="InterPro" id="IPR036621">
    <property type="entry name" value="Anticodon-bd_dom_sf"/>
</dbReference>
<dbReference type="PANTHER" id="PTHR11476">
    <property type="entry name" value="HISTIDYL-TRNA SYNTHETASE"/>
    <property type="match status" value="1"/>
</dbReference>
<dbReference type="GO" id="GO:0006427">
    <property type="term" value="P:histidyl-tRNA aminoacylation"/>
    <property type="evidence" value="ECO:0007669"/>
    <property type="project" value="TreeGrafter"/>
</dbReference>
<dbReference type="InterPro" id="IPR024435">
    <property type="entry name" value="HisRS-related_dom"/>
</dbReference>
<evidence type="ECO:0000256" key="6">
    <source>
        <dbReference type="ARBA" id="ARBA00022840"/>
    </source>
</evidence>
<dbReference type="GO" id="GO:0042802">
    <property type="term" value="F:identical protein binding"/>
    <property type="evidence" value="ECO:0007669"/>
    <property type="project" value="TreeGrafter"/>
</dbReference>
<dbReference type="InterPro" id="IPR045864">
    <property type="entry name" value="aa-tRNA-synth_II/BPL/LPL"/>
</dbReference>
<keyword evidence="6" id="KW-0067">ATP-binding</keyword>
<dbReference type="Gene3D" id="3.30.930.10">
    <property type="entry name" value="Bira Bifunctional Protein, Domain 2"/>
    <property type="match status" value="1"/>
</dbReference>
<protein>
    <recommendedName>
        <fullName evidence="1">non-specific serine/threonine protein kinase</fullName>
        <ecNumber evidence="1">2.7.11.1</ecNumber>
    </recommendedName>
</protein>
<evidence type="ECO:0000256" key="7">
    <source>
        <dbReference type="ARBA" id="ARBA00047899"/>
    </source>
</evidence>
<evidence type="ECO:0000259" key="9">
    <source>
        <dbReference type="Pfam" id="PF12745"/>
    </source>
</evidence>
<name>A0A2D4K2Q5_9SAUR</name>